<dbReference type="PROSITE" id="PS50949">
    <property type="entry name" value="HTH_GNTR"/>
    <property type="match status" value="1"/>
</dbReference>
<organism evidence="5 6">
    <name type="scientific">Thalassobaculum fulvum</name>
    <dbReference type="NCBI Taxonomy" id="1633335"/>
    <lineage>
        <taxon>Bacteria</taxon>
        <taxon>Pseudomonadati</taxon>
        <taxon>Pseudomonadota</taxon>
        <taxon>Alphaproteobacteria</taxon>
        <taxon>Rhodospirillales</taxon>
        <taxon>Thalassobaculaceae</taxon>
        <taxon>Thalassobaculum</taxon>
    </lineage>
</organism>
<dbReference type="SUPFAM" id="SSF48008">
    <property type="entry name" value="GntR ligand-binding domain-like"/>
    <property type="match status" value="1"/>
</dbReference>
<keyword evidence="2" id="KW-0238">DNA-binding</keyword>
<dbReference type="Pfam" id="PF00392">
    <property type="entry name" value="GntR"/>
    <property type="match status" value="1"/>
</dbReference>
<dbReference type="SUPFAM" id="SSF46785">
    <property type="entry name" value="Winged helix' DNA-binding domain"/>
    <property type="match status" value="1"/>
</dbReference>
<dbReference type="EMBL" id="BMZS01000012">
    <property type="protein sequence ID" value="GHD60995.1"/>
    <property type="molecule type" value="Genomic_DNA"/>
</dbReference>
<dbReference type="Gene3D" id="1.20.120.530">
    <property type="entry name" value="GntR ligand-binding domain-like"/>
    <property type="match status" value="1"/>
</dbReference>
<dbReference type="AlphaFoldDB" id="A0A918XXB4"/>
<dbReference type="PANTHER" id="PTHR43537:SF45">
    <property type="entry name" value="GNTR FAMILY REGULATORY PROTEIN"/>
    <property type="match status" value="1"/>
</dbReference>
<evidence type="ECO:0000313" key="5">
    <source>
        <dbReference type="EMBL" id="GHD60995.1"/>
    </source>
</evidence>
<sequence>MSIPSEAAPPPSGEFAESGSLVEHAYQALRARAIDFAFRPGETVRVLALSKQLGLSRTPVKEALNRLVTEGLFEAAPHGFVARSPDVDEIVDLCELRSVLETAGFRLACARADDAGIAALADWWSTVSPGYADLSVSETTRVDEAFHERFVAMAGNREMIRQLRLVCARLRFFRTIDLDRPDFRVPYYDDHLAIIDALRRRDAEAGTAVIGRHIAISRERAVEMIKEALARIFARKPAAPAR</sequence>
<evidence type="ECO:0000256" key="1">
    <source>
        <dbReference type="ARBA" id="ARBA00023015"/>
    </source>
</evidence>
<dbReference type="SMART" id="SM00895">
    <property type="entry name" value="FCD"/>
    <property type="match status" value="1"/>
</dbReference>
<reference evidence="5" key="1">
    <citation type="journal article" date="2014" name="Int. J. Syst. Evol. Microbiol.">
        <title>Complete genome sequence of Corynebacterium casei LMG S-19264T (=DSM 44701T), isolated from a smear-ripened cheese.</title>
        <authorList>
            <consortium name="US DOE Joint Genome Institute (JGI-PGF)"/>
            <person name="Walter F."/>
            <person name="Albersmeier A."/>
            <person name="Kalinowski J."/>
            <person name="Ruckert C."/>
        </authorList>
    </citation>
    <scope>NUCLEOTIDE SEQUENCE</scope>
    <source>
        <strain evidence="5">KCTC 42651</strain>
    </source>
</reference>
<gene>
    <name evidence="5" type="ORF">GCM10017083_47780</name>
</gene>
<evidence type="ECO:0000313" key="6">
    <source>
        <dbReference type="Proteomes" id="UP000630353"/>
    </source>
</evidence>
<dbReference type="InterPro" id="IPR000524">
    <property type="entry name" value="Tscrpt_reg_HTH_GntR"/>
</dbReference>
<dbReference type="GO" id="GO:0003677">
    <property type="term" value="F:DNA binding"/>
    <property type="evidence" value="ECO:0007669"/>
    <property type="project" value="UniProtKB-KW"/>
</dbReference>
<dbReference type="InterPro" id="IPR011711">
    <property type="entry name" value="GntR_C"/>
</dbReference>
<name>A0A918XXB4_9PROT</name>
<keyword evidence="6" id="KW-1185">Reference proteome</keyword>
<evidence type="ECO:0000259" key="4">
    <source>
        <dbReference type="PROSITE" id="PS50949"/>
    </source>
</evidence>
<dbReference type="InterPro" id="IPR036388">
    <property type="entry name" value="WH-like_DNA-bd_sf"/>
</dbReference>
<dbReference type="SMART" id="SM00345">
    <property type="entry name" value="HTH_GNTR"/>
    <property type="match status" value="1"/>
</dbReference>
<dbReference type="Pfam" id="PF07729">
    <property type="entry name" value="FCD"/>
    <property type="match status" value="1"/>
</dbReference>
<accession>A0A918XXB4</accession>
<evidence type="ECO:0000256" key="3">
    <source>
        <dbReference type="ARBA" id="ARBA00023163"/>
    </source>
</evidence>
<dbReference type="InterPro" id="IPR036390">
    <property type="entry name" value="WH_DNA-bd_sf"/>
</dbReference>
<keyword evidence="3" id="KW-0804">Transcription</keyword>
<dbReference type="InterPro" id="IPR008920">
    <property type="entry name" value="TF_FadR/GntR_C"/>
</dbReference>
<dbReference type="PANTHER" id="PTHR43537">
    <property type="entry name" value="TRANSCRIPTIONAL REGULATOR, GNTR FAMILY"/>
    <property type="match status" value="1"/>
</dbReference>
<comment type="caution">
    <text evidence="5">The sequence shown here is derived from an EMBL/GenBank/DDBJ whole genome shotgun (WGS) entry which is preliminary data.</text>
</comment>
<proteinExistence type="predicted"/>
<dbReference type="Proteomes" id="UP000630353">
    <property type="component" value="Unassembled WGS sequence"/>
</dbReference>
<evidence type="ECO:0000256" key="2">
    <source>
        <dbReference type="ARBA" id="ARBA00023125"/>
    </source>
</evidence>
<keyword evidence="1" id="KW-0805">Transcription regulation</keyword>
<protein>
    <submittedName>
        <fullName evidence="5">Transcriptional regulator</fullName>
    </submittedName>
</protein>
<dbReference type="Gene3D" id="1.10.10.10">
    <property type="entry name" value="Winged helix-like DNA-binding domain superfamily/Winged helix DNA-binding domain"/>
    <property type="match status" value="1"/>
</dbReference>
<dbReference type="GO" id="GO:0003700">
    <property type="term" value="F:DNA-binding transcription factor activity"/>
    <property type="evidence" value="ECO:0007669"/>
    <property type="project" value="InterPro"/>
</dbReference>
<reference evidence="5" key="2">
    <citation type="submission" date="2020-09" db="EMBL/GenBank/DDBJ databases">
        <authorList>
            <person name="Sun Q."/>
            <person name="Kim S."/>
        </authorList>
    </citation>
    <scope>NUCLEOTIDE SEQUENCE</scope>
    <source>
        <strain evidence="5">KCTC 42651</strain>
    </source>
</reference>
<feature type="domain" description="HTH gntR-type" evidence="4">
    <location>
        <begin position="19"/>
        <end position="85"/>
    </location>
</feature>